<feature type="transmembrane region" description="Helical" evidence="6">
    <location>
        <begin position="228"/>
        <end position="249"/>
    </location>
</feature>
<sequence>MPTSTTPSYLDRQYAIDHSAEIDKHSFLVSYSVLFAMAELCVLLRLAIRYFGNRTFLLDDALVLLAAFMLAASYASCRRNLDALYLLEAANEGVAWAYSQEIPKLFEISIWSTITSALNWTSVYLVKMIFLYFFHTLIQGLPRRISIFYWTTVALTFAFWVYSVLASIIICPHFGADSSECSSDPNQHARSLMISVLSAITDIISDILIVTLPPVVLNLSMMPLSRKISLAAMLCLSVIMIVIAFIRLIGTGVNTKPHEKGSSPIWATYWSGVEGCVALMTTTVIVIRSVFITRRSSHQSDMIDSKWSRVRRRLLSALRLRGTSSSSRRIAPRESDEESAYDPKSPHIIRLIVRYATTQLQTNPDVIIDVPSRDSGRTIKTHVYSTPPSASTEGESQILRPVLINFCGSGFALHSFGADEAFCREISQRTGHVVIDVDYRLGPENPFPAAIHDVEDVVRYILSRPDMYDSADISISGFSSGGTLALVAPMLFPVHTFRNVVTFYPSVSMAKDPSERKAPVKGPDRGRAPLFWTRLFRDGYLGNMNPRDPRISPLYADTMNLPRNLLMFTADYDVSALEAEEFASKANDNARSSGSRVVLKRMRECGHGFDKIKSNAGTRAAAYDAVVELLNQSLNN</sequence>
<dbReference type="VEuPathDB" id="FungiDB:F4678DRAFT_52285"/>
<feature type="transmembrane region" description="Helical" evidence="6">
    <location>
        <begin position="147"/>
        <end position="170"/>
    </location>
</feature>
<feature type="transmembrane region" description="Helical" evidence="6">
    <location>
        <begin position="28"/>
        <end position="48"/>
    </location>
</feature>
<dbReference type="InterPro" id="IPR013094">
    <property type="entry name" value="AB_hydrolase_3"/>
</dbReference>
<dbReference type="InterPro" id="IPR049326">
    <property type="entry name" value="Rhodopsin_dom_fungi"/>
</dbReference>
<evidence type="ECO:0000259" key="7">
    <source>
        <dbReference type="Pfam" id="PF07859"/>
    </source>
</evidence>
<dbReference type="SUPFAM" id="SSF53474">
    <property type="entry name" value="alpha/beta-Hydrolases"/>
    <property type="match status" value="1"/>
</dbReference>
<feature type="transmembrane region" description="Helical" evidence="6">
    <location>
        <begin position="192"/>
        <end position="216"/>
    </location>
</feature>
<dbReference type="PANTHER" id="PTHR33048">
    <property type="entry name" value="PTH11-LIKE INTEGRAL MEMBRANE PROTEIN (AFU_ORTHOLOGUE AFUA_5G11245)"/>
    <property type="match status" value="1"/>
</dbReference>
<evidence type="ECO:0000256" key="6">
    <source>
        <dbReference type="SAM" id="Phobius"/>
    </source>
</evidence>
<dbReference type="GO" id="GO:0016787">
    <property type="term" value="F:hydrolase activity"/>
    <property type="evidence" value="ECO:0007669"/>
    <property type="project" value="InterPro"/>
</dbReference>
<evidence type="ECO:0000256" key="2">
    <source>
        <dbReference type="ARBA" id="ARBA00022692"/>
    </source>
</evidence>
<dbReference type="PANTHER" id="PTHR33048:SF92">
    <property type="entry name" value="INTEGRAL MEMBRANE PROTEIN"/>
    <property type="match status" value="1"/>
</dbReference>
<comment type="subcellular location">
    <subcellularLocation>
        <location evidence="1">Membrane</location>
        <topology evidence="1">Multi-pass membrane protein</topology>
    </subcellularLocation>
</comment>
<keyword evidence="10" id="KW-1185">Reference proteome</keyword>
<gene>
    <name evidence="9" type="ORF">NPX13_g1355</name>
</gene>
<dbReference type="InterPro" id="IPR052337">
    <property type="entry name" value="SAT4-like"/>
</dbReference>
<proteinExistence type="inferred from homology"/>
<dbReference type="GO" id="GO:0016020">
    <property type="term" value="C:membrane"/>
    <property type="evidence" value="ECO:0007669"/>
    <property type="project" value="UniProtKB-SubCell"/>
</dbReference>
<evidence type="ECO:0000256" key="5">
    <source>
        <dbReference type="ARBA" id="ARBA00038359"/>
    </source>
</evidence>
<evidence type="ECO:0000256" key="3">
    <source>
        <dbReference type="ARBA" id="ARBA00022989"/>
    </source>
</evidence>
<dbReference type="InterPro" id="IPR029058">
    <property type="entry name" value="AB_hydrolase_fold"/>
</dbReference>
<dbReference type="Proteomes" id="UP001148614">
    <property type="component" value="Unassembled WGS sequence"/>
</dbReference>
<evidence type="ECO:0000259" key="8">
    <source>
        <dbReference type="Pfam" id="PF20684"/>
    </source>
</evidence>
<keyword evidence="2 6" id="KW-0812">Transmembrane</keyword>
<evidence type="ECO:0000313" key="9">
    <source>
        <dbReference type="EMBL" id="KAJ3579210.1"/>
    </source>
</evidence>
<evidence type="ECO:0000256" key="4">
    <source>
        <dbReference type="ARBA" id="ARBA00023136"/>
    </source>
</evidence>
<feature type="transmembrane region" description="Helical" evidence="6">
    <location>
        <begin position="55"/>
        <end position="75"/>
    </location>
</feature>
<evidence type="ECO:0000256" key="1">
    <source>
        <dbReference type="ARBA" id="ARBA00004141"/>
    </source>
</evidence>
<dbReference type="AlphaFoldDB" id="A0A9W8NLL5"/>
<evidence type="ECO:0000313" key="10">
    <source>
        <dbReference type="Proteomes" id="UP001148614"/>
    </source>
</evidence>
<reference evidence="9" key="1">
    <citation type="submission" date="2022-07" db="EMBL/GenBank/DDBJ databases">
        <title>Genome Sequence of Xylaria arbuscula.</title>
        <authorList>
            <person name="Buettner E."/>
        </authorList>
    </citation>
    <scope>NUCLEOTIDE SEQUENCE</scope>
    <source>
        <strain evidence="9">VT107</strain>
    </source>
</reference>
<dbReference type="Pfam" id="PF07859">
    <property type="entry name" value="Abhydrolase_3"/>
    <property type="match status" value="1"/>
</dbReference>
<dbReference type="Pfam" id="PF20684">
    <property type="entry name" value="Fung_rhodopsin"/>
    <property type="match status" value="1"/>
</dbReference>
<feature type="domain" description="Rhodopsin" evidence="8">
    <location>
        <begin position="44"/>
        <end position="291"/>
    </location>
</feature>
<dbReference type="Gene3D" id="3.40.50.1820">
    <property type="entry name" value="alpha/beta hydrolase"/>
    <property type="match status" value="1"/>
</dbReference>
<feature type="transmembrane region" description="Helical" evidence="6">
    <location>
        <begin position="269"/>
        <end position="291"/>
    </location>
</feature>
<comment type="similarity">
    <text evidence="5">Belongs to the SAT4 family.</text>
</comment>
<protein>
    <recommendedName>
        <fullName evidence="11">Alpha/beta hydrolase fold-3 domain-containing protein</fullName>
    </recommendedName>
</protein>
<dbReference type="EMBL" id="JANPWZ010000120">
    <property type="protein sequence ID" value="KAJ3579210.1"/>
    <property type="molecule type" value="Genomic_DNA"/>
</dbReference>
<accession>A0A9W8NLL5</accession>
<name>A0A9W8NLL5_9PEZI</name>
<keyword evidence="3 6" id="KW-1133">Transmembrane helix</keyword>
<evidence type="ECO:0008006" key="11">
    <source>
        <dbReference type="Google" id="ProtNLM"/>
    </source>
</evidence>
<comment type="caution">
    <text evidence="9">The sequence shown here is derived from an EMBL/GenBank/DDBJ whole genome shotgun (WGS) entry which is preliminary data.</text>
</comment>
<keyword evidence="4 6" id="KW-0472">Membrane</keyword>
<organism evidence="9 10">
    <name type="scientific">Xylaria arbuscula</name>
    <dbReference type="NCBI Taxonomy" id="114810"/>
    <lineage>
        <taxon>Eukaryota</taxon>
        <taxon>Fungi</taxon>
        <taxon>Dikarya</taxon>
        <taxon>Ascomycota</taxon>
        <taxon>Pezizomycotina</taxon>
        <taxon>Sordariomycetes</taxon>
        <taxon>Xylariomycetidae</taxon>
        <taxon>Xylariales</taxon>
        <taxon>Xylariaceae</taxon>
        <taxon>Xylaria</taxon>
    </lineage>
</organism>
<dbReference type="VEuPathDB" id="FungiDB:F4678DRAFT_320589"/>
<feature type="domain" description="Alpha/beta hydrolase fold-3" evidence="7">
    <location>
        <begin position="404"/>
        <end position="609"/>
    </location>
</feature>
<feature type="transmembrane region" description="Helical" evidence="6">
    <location>
        <begin position="108"/>
        <end position="135"/>
    </location>
</feature>